<dbReference type="EMBL" id="AAGCIB010000061">
    <property type="protein sequence ID" value="EBM3345754.1"/>
    <property type="molecule type" value="Genomic_DNA"/>
</dbReference>
<evidence type="ECO:0000313" key="3">
    <source>
        <dbReference type="EMBL" id="EBP3426479.1"/>
    </source>
</evidence>
<evidence type="ECO:0000313" key="2">
    <source>
        <dbReference type="EMBL" id="EBN4429891.1"/>
    </source>
</evidence>
<evidence type="ECO:0000313" key="5">
    <source>
        <dbReference type="EMBL" id="EDH3279346.1"/>
    </source>
</evidence>
<accession>A0A5T5W5Q1</accession>
<dbReference type="AlphaFoldDB" id="A0A5T5W5Q1"/>
<evidence type="ECO:0000313" key="1">
    <source>
        <dbReference type="EMBL" id="EBM3345754.1"/>
    </source>
</evidence>
<comment type="caution">
    <text evidence="1">The sequence shown here is derived from an EMBL/GenBank/DDBJ whole genome shotgun (WGS) entry which is preliminary data.</text>
</comment>
<sequence>MAGLFSGRGAATAALEGEQVNTKVISFTVSIHPFLLFKIIKLIKKVNRVNTFKQNFYILTKVITL</sequence>
<organism evidence="1">
    <name type="scientific">Salmonella enterica</name>
    <name type="common">Salmonella choleraesuis</name>
    <dbReference type="NCBI Taxonomy" id="28901"/>
    <lineage>
        <taxon>Bacteria</taxon>
        <taxon>Pseudomonadati</taxon>
        <taxon>Pseudomonadota</taxon>
        <taxon>Gammaproteobacteria</taxon>
        <taxon>Enterobacterales</taxon>
        <taxon>Enterobacteriaceae</taxon>
        <taxon>Salmonella</taxon>
    </lineage>
</organism>
<dbReference type="EMBL" id="AAMHFN010000067">
    <property type="protein sequence ID" value="EDH3279346.1"/>
    <property type="molecule type" value="Genomic_DNA"/>
</dbReference>
<reference evidence="3" key="1">
    <citation type="submission" date="2018-07" db="EMBL/GenBank/DDBJ databases">
        <authorList>
            <consortium name="GenomeTrakr network: Whole genome sequencing for foodborne pathogen traceback"/>
        </authorList>
    </citation>
    <scope>NUCLEOTIDE SEQUENCE</scope>
    <source>
        <strain evidence="3">CFSAN028033</strain>
        <strain evidence="4">DHMH-A15091834</strain>
    </source>
</reference>
<protein>
    <submittedName>
        <fullName evidence="1">Uncharacterized protein</fullName>
    </submittedName>
</protein>
<proteinExistence type="predicted"/>
<dbReference type="EMBL" id="AAGMYU010000007">
    <property type="protein sequence ID" value="EBP7903816.1"/>
    <property type="molecule type" value="Genomic_DNA"/>
</dbReference>
<evidence type="ECO:0000313" key="4">
    <source>
        <dbReference type="EMBL" id="EBP7903816.1"/>
    </source>
</evidence>
<dbReference type="EMBL" id="AAGFST010000009">
    <property type="protein sequence ID" value="EBN4429891.1"/>
    <property type="molecule type" value="Genomic_DNA"/>
</dbReference>
<gene>
    <name evidence="4" type="ORF">APS38_08925</name>
    <name evidence="2" type="ORF">DSB87_10060</name>
    <name evidence="1" type="ORF">DYD63_17595</name>
    <name evidence="5" type="ORF">GC847_20295</name>
    <name evidence="3" type="ORF">UA53_13370</name>
</gene>
<name>A0A5T5W5Q1_SALER</name>
<reference evidence="1" key="2">
    <citation type="submission" date="2018-08" db="EMBL/GenBank/DDBJ databases">
        <authorList>
            <consortium name="PulseNet: The National Subtyping Network for Foodborne Disease Surveillance"/>
            <person name="Tarr C.L."/>
            <person name="Trees E."/>
            <person name="Katz L.S."/>
            <person name="Carleton-Romer H.A."/>
            <person name="Stroika S."/>
            <person name="Kucerova Z."/>
            <person name="Roache K.F."/>
            <person name="Sabol A.L."/>
            <person name="Besser J."/>
            <person name="Gerner-Smidt P."/>
        </authorList>
    </citation>
    <scope>NUCLEOTIDE SEQUENCE</scope>
    <source>
        <strain evidence="2">PNUSAS043991</strain>
        <strain evidence="1">PNUSAS048021</strain>
        <strain evidence="5">PNUSAS110015</strain>
    </source>
</reference>
<dbReference type="EMBL" id="AAGLKZ010000014">
    <property type="protein sequence ID" value="EBP3426479.1"/>
    <property type="molecule type" value="Genomic_DNA"/>
</dbReference>